<feature type="transmembrane region" description="Helical" evidence="10">
    <location>
        <begin position="111"/>
        <end position="131"/>
    </location>
</feature>
<feature type="transmembrane region" description="Helical" evidence="10">
    <location>
        <begin position="143"/>
        <end position="162"/>
    </location>
</feature>
<dbReference type="EMBL" id="MEZY01000020">
    <property type="protein sequence ID" value="OGD64375.1"/>
    <property type="molecule type" value="Genomic_DNA"/>
</dbReference>
<keyword evidence="7 10" id="KW-0811">Translocation</keyword>
<evidence type="ECO:0000256" key="10">
    <source>
        <dbReference type="HAMAP-Rule" id="MF_01465"/>
    </source>
</evidence>
<dbReference type="GO" id="GO:0005886">
    <property type="term" value="C:plasma membrane"/>
    <property type="evidence" value="ECO:0007669"/>
    <property type="project" value="UniProtKB-SubCell"/>
</dbReference>
<protein>
    <recommendedName>
        <fullName evidence="9 10">Protein translocase subunit SecY</fullName>
    </recommendedName>
</protein>
<comment type="subunit">
    <text evidence="10">Component of the Sec protein translocase complex. Heterotrimer consisting of SecY, SecE and SecG subunits. The heterotrimers can form oligomers, although 1 heterotrimer is thought to be able to translocate proteins. Interacts with the ribosome. Interacts with SecDF, and other proteins may be involved. Interacts with SecA.</text>
</comment>
<proteinExistence type="inferred from homology"/>
<dbReference type="Gene3D" id="1.10.3370.10">
    <property type="entry name" value="SecY subunit domain"/>
    <property type="match status" value="1"/>
</dbReference>
<dbReference type="GO" id="GO:0006605">
    <property type="term" value="P:protein targeting"/>
    <property type="evidence" value="ECO:0007669"/>
    <property type="project" value="UniProtKB-UniRule"/>
</dbReference>
<evidence type="ECO:0000313" key="12">
    <source>
        <dbReference type="EMBL" id="OGD64375.1"/>
    </source>
</evidence>
<comment type="function">
    <text evidence="10">The central subunit of the protein translocation channel SecYEG. Consists of two halves formed by TMs 1-5 and 6-10. These two domains form a lateral gate at the front which open onto the bilayer between TMs 2 and 7, and are clamped together by SecE at the back. The channel is closed by both a pore ring composed of hydrophobic SecY resides and a short helix (helix 2A) on the extracellular side of the membrane which forms a plug. The plug probably moves laterally to allow the channel to open. The ring and the pore may move independently.</text>
</comment>
<dbReference type="NCBIfam" id="TIGR00967">
    <property type="entry name" value="3a0501s007"/>
    <property type="match status" value="1"/>
</dbReference>
<gene>
    <name evidence="10" type="primary">secY</name>
    <name evidence="12" type="ORF">A2215_01495</name>
</gene>
<feature type="transmembrane region" description="Helical" evidence="10">
    <location>
        <begin position="305"/>
        <end position="327"/>
    </location>
</feature>
<keyword evidence="8 10" id="KW-0472">Membrane</keyword>
<keyword evidence="5 10" id="KW-0653">Protein transport</keyword>
<evidence type="ECO:0000256" key="5">
    <source>
        <dbReference type="ARBA" id="ARBA00022927"/>
    </source>
</evidence>
<dbReference type="InterPro" id="IPR026593">
    <property type="entry name" value="SecY"/>
</dbReference>
<dbReference type="SUPFAM" id="SSF103491">
    <property type="entry name" value="Preprotein translocase SecY subunit"/>
    <property type="match status" value="1"/>
</dbReference>
<dbReference type="STRING" id="1797472.A2215_01495"/>
<dbReference type="HAMAP" id="MF_01465">
    <property type="entry name" value="SecY"/>
    <property type="match status" value="1"/>
</dbReference>
<dbReference type="InterPro" id="IPR002208">
    <property type="entry name" value="SecY/SEC61-alpha"/>
</dbReference>
<keyword evidence="3 10" id="KW-0813">Transport</keyword>
<comment type="caution">
    <text evidence="10">Lacks conserved residue(s) required for the propagation of feature annotation.</text>
</comment>
<dbReference type="InterPro" id="IPR023201">
    <property type="entry name" value="SecY_dom_sf"/>
</dbReference>
<feature type="transmembrane region" description="Helical" evidence="10">
    <location>
        <begin position="363"/>
        <end position="381"/>
    </location>
</feature>
<evidence type="ECO:0000256" key="7">
    <source>
        <dbReference type="ARBA" id="ARBA00023010"/>
    </source>
</evidence>
<name>A0A1F5EAH1_9BACT</name>
<dbReference type="GO" id="GO:0065002">
    <property type="term" value="P:intracellular protein transmembrane transport"/>
    <property type="evidence" value="ECO:0007669"/>
    <property type="project" value="UniProtKB-UniRule"/>
</dbReference>
<evidence type="ECO:0000256" key="6">
    <source>
        <dbReference type="ARBA" id="ARBA00022989"/>
    </source>
</evidence>
<dbReference type="PANTHER" id="PTHR10906">
    <property type="entry name" value="SECY/SEC61-ALPHA FAMILY MEMBER"/>
    <property type="match status" value="1"/>
</dbReference>
<sequence length="423" mass="46233">METLNKIWAIRELRFKILVVAGLLLMTRVLAHIPLPGVDPSTLSAFFQQNQVLGLLDMFSGGTMSQFSIILMGVGPYITSSIIFQLLVMVIPSLEELQKEGESGQNKINQYTRLATVPLAVIQSYSMLALLKSQGIIPGWGGFELAVMLITSTAGTMLLMWLGEIISEKSVGNGISLIITIGILSSVPQSASNTWALMQSGDISKIIGAIVFVLILVIVVAAIIFITEGQRNIPVSYARRSSNAVVAKSESHLPIRVNIAGVIPIIFAMSILVVPGVIGKYLELAKTEWIKSGATYVVNLFQNNVFYGIVYFLLVFLFTFFYTYVVFKPEQISENLQRQGGFIPGLRPGTETRQFLSKVVTRITFVGGLFLAMIAVLPYIVQAVTNINTIVLGGTGILIVVAVVIESMKQIDAQILMHTYDSY</sequence>
<evidence type="ECO:0000256" key="2">
    <source>
        <dbReference type="ARBA" id="ARBA00005751"/>
    </source>
</evidence>
<evidence type="ECO:0000256" key="1">
    <source>
        <dbReference type="ARBA" id="ARBA00004141"/>
    </source>
</evidence>
<dbReference type="PRINTS" id="PR00303">
    <property type="entry name" value="SECYTRNLCASE"/>
</dbReference>
<dbReference type="FunFam" id="1.10.3370.10:FF:000001">
    <property type="entry name" value="Preprotein translocase subunit SecY"/>
    <property type="match status" value="1"/>
</dbReference>
<dbReference type="PIRSF" id="PIRSF004557">
    <property type="entry name" value="SecY"/>
    <property type="match status" value="1"/>
</dbReference>
<evidence type="ECO:0000256" key="9">
    <source>
        <dbReference type="ARBA" id="ARBA00039733"/>
    </source>
</evidence>
<comment type="subcellular location">
    <subcellularLocation>
        <location evidence="10">Cell membrane</location>
        <topology evidence="10">Multi-pass membrane protein</topology>
    </subcellularLocation>
    <subcellularLocation>
        <location evidence="1">Membrane</location>
        <topology evidence="1">Multi-pass membrane protein</topology>
    </subcellularLocation>
</comment>
<evidence type="ECO:0000256" key="4">
    <source>
        <dbReference type="ARBA" id="ARBA00022692"/>
    </source>
</evidence>
<dbReference type="GO" id="GO:0043952">
    <property type="term" value="P:protein transport by the Sec complex"/>
    <property type="evidence" value="ECO:0007669"/>
    <property type="project" value="UniProtKB-UniRule"/>
</dbReference>
<feature type="transmembrane region" description="Helical" evidence="10">
    <location>
        <begin position="174"/>
        <end position="191"/>
    </location>
</feature>
<evidence type="ECO:0000256" key="11">
    <source>
        <dbReference type="RuleBase" id="RU004349"/>
    </source>
</evidence>
<keyword evidence="10" id="KW-1003">Cell membrane</keyword>
<organism evidence="12 13">
    <name type="scientific">Candidatus Berkelbacteria bacterium RIFOXYA2_FULL_43_10</name>
    <dbReference type="NCBI Taxonomy" id="1797472"/>
    <lineage>
        <taxon>Bacteria</taxon>
        <taxon>Candidatus Berkelbacteria</taxon>
    </lineage>
</organism>
<keyword evidence="4 10" id="KW-0812">Transmembrane</keyword>
<feature type="transmembrane region" description="Helical" evidence="10">
    <location>
        <begin position="257"/>
        <end position="278"/>
    </location>
</feature>
<dbReference type="AlphaFoldDB" id="A0A1F5EAH1"/>
<keyword evidence="6 10" id="KW-1133">Transmembrane helix</keyword>
<feature type="transmembrane region" description="Helical" evidence="10">
    <location>
        <begin position="67"/>
        <end position="91"/>
    </location>
</feature>
<dbReference type="PROSITE" id="PS00755">
    <property type="entry name" value="SECY_1"/>
    <property type="match status" value="1"/>
</dbReference>
<comment type="similarity">
    <text evidence="2 10 11">Belongs to the SecY/SEC61-alpha family.</text>
</comment>
<feature type="transmembrane region" description="Helical" evidence="10">
    <location>
        <begin position="387"/>
        <end position="405"/>
    </location>
</feature>
<evidence type="ECO:0000313" key="13">
    <source>
        <dbReference type="Proteomes" id="UP000178583"/>
    </source>
</evidence>
<dbReference type="InterPro" id="IPR030659">
    <property type="entry name" value="SecY_CS"/>
</dbReference>
<feature type="transmembrane region" description="Helical" evidence="10">
    <location>
        <begin position="203"/>
        <end position="226"/>
    </location>
</feature>
<reference evidence="12 13" key="1">
    <citation type="journal article" date="2016" name="Nat. Commun.">
        <title>Thousands of microbial genomes shed light on interconnected biogeochemical processes in an aquifer system.</title>
        <authorList>
            <person name="Anantharaman K."/>
            <person name="Brown C.T."/>
            <person name="Hug L.A."/>
            <person name="Sharon I."/>
            <person name="Castelle C.J."/>
            <person name="Probst A.J."/>
            <person name="Thomas B.C."/>
            <person name="Singh A."/>
            <person name="Wilkins M.J."/>
            <person name="Karaoz U."/>
            <person name="Brodie E.L."/>
            <person name="Williams K.H."/>
            <person name="Hubbard S.S."/>
            <person name="Banfield J.F."/>
        </authorList>
    </citation>
    <scope>NUCLEOTIDE SEQUENCE [LARGE SCALE GENOMIC DNA]</scope>
</reference>
<evidence type="ECO:0000256" key="3">
    <source>
        <dbReference type="ARBA" id="ARBA00022448"/>
    </source>
</evidence>
<accession>A0A1F5EAH1</accession>
<dbReference type="Proteomes" id="UP000178583">
    <property type="component" value="Unassembled WGS sequence"/>
</dbReference>
<evidence type="ECO:0000256" key="8">
    <source>
        <dbReference type="ARBA" id="ARBA00023136"/>
    </source>
</evidence>
<comment type="caution">
    <text evidence="12">The sequence shown here is derived from an EMBL/GenBank/DDBJ whole genome shotgun (WGS) entry which is preliminary data.</text>
</comment>
<dbReference type="Pfam" id="PF00344">
    <property type="entry name" value="SecY"/>
    <property type="match status" value="1"/>
</dbReference>